<protein>
    <submittedName>
        <fullName evidence="6">LysR family transcriptional regulator</fullName>
    </submittedName>
</protein>
<keyword evidence="4" id="KW-0804">Transcription</keyword>
<evidence type="ECO:0000259" key="5">
    <source>
        <dbReference type="PROSITE" id="PS50931"/>
    </source>
</evidence>
<dbReference type="RefSeq" id="WP_053822877.1">
    <property type="nucleotide sequence ID" value="NZ_BAAAEB010000006.1"/>
</dbReference>
<feature type="domain" description="HTH lysR-type" evidence="5">
    <location>
        <begin position="1"/>
        <end position="59"/>
    </location>
</feature>
<dbReference type="Pfam" id="PF00126">
    <property type="entry name" value="HTH_1"/>
    <property type="match status" value="1"/>
</dbReference>
<dbReference type="PANTHER" id="PTHR30537">
    <property type="entry name" value="HTH-TYPE TRANSCRIPTIONAL REGULATOR"/>
    <property type="match status" value="1"/>
</dbReference>
<dbReference type="SUPFAM" id="SSF53850">
    <property type="entry name" value="Periplasmic binding protein-like II"/>
    <property type="match status" value="1"/>
</dbReference>
<dbReference type="SUPFAM" id="SSF46785">
    <property type="entry name" value="Winged helix' DNA-binding domain"/>
    <property type="match status" value="1"/>
</dbReference>
<dbReference type="Proteomes" id="UP000542973">
    <property type="component" value="Unassembled WGS sequence"/>
</dbReference>
<dbReference type="Gene3D" id="1.10.10.10">
    <property type="entry name" value="Winged helix-like DNA-binding domain superfamily/Winged helix DNA-binding domain"/>
    <property type="match status" value="1"/>
</dbReference>
<dbReference type="InterPro" id="IPR036388">
    <property type="entry name" value="WH-like_DNA-bd_sf"/>
</dbReference>
<evidence type="ECO:0000256" key="2">
    <source>
        <dbReference type="ARBA" id="ARBA00023015"/>
    </source>
</evidence>
<dbReference type="GO" id="GO:0003700">
    <property type="term" value="F:DNA-binding transcription factor activity"/>
    <property type="evidence" value="ECO:0007669"/>
    <property type="project" value="InterPro"/>
</dbReference>
<evidence type="ECO:0000256" key="4">
    <source>
        <dbReference type="ARBA" id="ARBA00023163"/>
    </source>
</evidence>
<dbReference type="InterPro" id="IPR005119">
    <property type="entry name" value="LysR_subst-bd"/>
</dbReference>
<gene>
    <name evidence="6" type="ORF">HLB16_20505</name>
</gene>
<dbReference type="PANTHER" id="PTHR30537:SF5">
    <property type="entry name" value="HTH-TYPE TRANSCRIPTIONAL ACTIVATOR TTDR-RELATED"/>
    <property type="match status" value="1"/>
</dbReference>
<evidence type="ECO:0000256" key="3">
    <source>
        <dbReference type="ARBA" id="ARBA00023125"/>
    </source>
</evidence>
<keyword evidence="2" id="KW-0805">Transcription regulation</keyword>
<sequence length="319" mass="34629">MDRLQSMRVFAKVVELGSFARAAQQLEMSNAVVTRYVADLESHLGTRLLNRTTRSLSLTDAGETYLQRCQQILEDVEEAESVVTARSQSLSGTLRIVTPVMFGLHLLPDMLARFQQMYPDVVFDVLLSDRSIDIVEEGRDVGIVLSDLGLGSHLVARPLLSAEVILCASPGYLRAHAPLRHAHELTQHRCIAMRLTNAEHAWTLSGPEGEVTVPIRPGMVCSNAELAHQAALANLGIAMLSSYLARPSIEAGLLEHILPQYQLPRRDISVVYPSRKFLPTKARAFIDFLLEEGKKKSADGAGGTVDVAAAAGAGSPAAN</sequence>
<proteinExistence type="inferred from homology"/>
<dbReference type="InterPro" id="IPR036390">
    <property type="entry name" value="WH_DNA-bd_sf"/>
</dbReference>
<reference evidence="6 7" key="1">
    <citation type="submission" date="2020-05" db="EMBL/GenBank/DDBJ databases">
        <title>MicrobeNet Type strains.</title>
        <authorList>
            <person name="Nicholson A.C."/>
        </authorList>
    </citation>
    <scope>NUCLEOTIDE SEQUENCE [LARGE SCALE GENOMIC DNA]</scope>
    <source>
        <strain evidence="6 7">ATCC 700815</strain>
    </source>
</reference>
<dbReference type="AlphaFoldDB" id="A0A849BHH4"/>
<dbReference type="GO" id="GO:0003677">
    <property type="term" value="F:DNA binding"/>
    <property type="evidence" value="ECO:0007669"/>
    <property type="project" value="UniProtKB-KW"/>
</dbReference>
<dbReference type="InterPro" id="IPR000847">
    <property type="entry name" value="LysR_HTH_N"/>
</dbReference>
<dbReference type="Gene3D" id="3.40.190.290">
    <property type="match status" value="1"/>
</dbReference>
<evidence type="ECO:0000256" key="1">
    <source>
        <dbReference type="ARBA" id="ARBA00009437"/>
    </source>
</evidence>
<comment type="caution">
    <text evidence="6">The sequence shown here is derived from an EMBL/GenBank/DDBJ whole genome shotgun (WGS) entry which is preliminary data.</text>
</comment>
<evidence type="ECO:0000313" key="7">
    <source>
        <dbReference type="Proteomes" id="UP000542973"/>
    </source>
</evidence>
<dbReference type="Pfam" id="PF03466">
    <property type="entry name" value="LysR_substrate"/>
    <property type="match status" value="1"/>
</dbReference>
<name>A0A849BHH4_9BURK</name>
<dbReference type="InterPro" id="IPR058163">
    <property type="entry name" value="LysR-type_TF_proteobact-type"/>
</dbReference>
<organism evidence="6 7">
    <name type="scientific">Cupriavidus gilardii</name>
    <dbReference type="NCBI Taxonomy" id="82541"/>
    <lineage>
        <taxon>Bacteria</taxon>
        <taxon>Pseudomonadati</taxon>
        <taxon>Pseudomonadota</taxon>
        <taxon>Betaproteobacteria</taxon>
        <taxon>Burkholderiales</taxon>
        <taxon>Burkholderiaceae</taxon>
        <taxon>Cupriavidus</taxon>
    </lineage>
</organism>
<dbReference type="EMBL" id="JABEMD010000042">
    <property type="protein sequence ID" value="NNH13243.1"/>
    <property type="molecule type" value="Genomic_DNA"/>
</dbReference>
<evidence type="ECO:0000313" key="6">
    <source>
        <dbReference type="EMBL" id="NNH13243.1"/>
    </source>
</evidence>
<dbReference type="CDD" id="cd08422">
    <property type="entry name" value="PBP2_CrgA_like"/>
    <property type="match status" value="1"/>
</dbReference>
<keyword evidence="3" id="KW-0238">DNA-binding</keyword>
<accession>A0A849BHH4</accession>
<dbReference type="PROSITE" id="PS50931">
    <property type="entry name" value="HTH_LYSR"/>
    <property type="match status" value="1"/>
</dbReference>
<dbReference type="FunFam" id="1.10.10.10:FF:000001">
    <property type="entry name" value="LysR family transcriptional regulator"/>
    <property type="match status" value="1"/>
</dbReference>
<comment type="similarity">
    <text evidence="1">Belongs to the LysR transcriptional regulatory family.</text>
</comment>